<dbReference type="Gene3D" id="1.10.720.30">
    <property type="entry name" value="SAP domain"/>
    <property type="match status" value="1"/>
</dbReference>
<evidence type="ECO:0000313" key="3">
    <source>
        <dbReference type="EMBL" id="OEU23067.1"/>
    </source>
</evidence>
<reference evidence="3 4" key="1">
    <citation type="submission" date="2016-09" db="EMBL/GenBank/DDBJ databases">
        <title>Extensive genetic diversity and differential bi-allelic expression allows diatom success in the polar Southern Ocean.</title>
        <authorList>
            <consortium name="DOE Joint Genome Institute"/>
            <person name="Mock T."/>
            <person name="Otillar R.P."/>
            <person name="Strauss J."/>
            <person name="Dupont C."/>
            <person name="Frickenhaus S."/>
            <person name="Maumus F."/>
            <person name="Mcmullan M."/>
            <person name="Sanges R."/>
            <person name="Schmutz J."/>
            <person name="Toseland A."/>
            <person name="Valas R."/>
            <person name="Veluchamy A."/>
            <person name="Ward B.J."/>
            <person name="Allen A."/>
            <person name="Barry K."/>
            <person name="Falciatore A."/>
            <person name="Ferrante M."/>
            <person name="Fortunato A.E."/>
            <person name="Gloeckner G."/>
            <person name="Gruber A."/>
            <person name="Hipkin R."/>
            <person name="Janech M."/>
            <person name="Kroth P."/>
            <person name="Leese F."/>
            <person name="Lindquist E."/>
            <person name="Lyon B.R."/>
            <person name="Martin J."/>
            <person name="Mayer C."/>
            <person name="Parker M."/>
            <person name="Quesneville H."/>
            <person name="Raymond J."/>
            <person name="Uhlig C."/>
            <person name="Valentin K.U."/>
            <person name="Worden A.Z."/>
            <person name="Armbrust E.V."/>
            <person name="Bowler C."/>
            <person name="Green B."/>
            <person name="Moulton V."/>
            <person name="Van Oosterhout C."/>
            <person name="Grigoriev I."/>
        </authorList>
    </citation>
    <scope>NUCLEOTIDE SEQUENCE [LARGE SCALE GENOMIC DNA]</scope>
    <source>
        <strain evidence="3 4">CCMP1102</strain>
    </source>
</reference>
<feature type="domain" description="SAP" evidence="2">
    <location>
        <begin position="433"/>
        <end position="467"/>
    </location>
</feature>
<sequence>MTWQRNNNRIAIISLQLTTIISIFCSNANFGYAFNHYFSTSIVRIKSCGSSGHLQFSSSCAGNSLKGAGDEQRRVGGTMKAAHPDGRAYDYDDDSSRSQYYYKPEPNAGPISESCKFTEKQINFFLNKRRECKRTKQFDKADQILIGLNQNGVYVHDKRREWRADGENYFGRSVYNIHTNYVLRGGTYGLLTEMDIQDISKLLEARSYAKRNKEYPRSDGITDILKTKYSVKVDDKNREWSVQHNPTNTDSDNVANDYIYVPSPLAPLDHPTHTMSDELKTQIAQQLSDRVSLRMQKDYHSADKIRDELMENFSIAIDDRTKEWKVVELSDDENFEYVYDPFVNGANLSQRSAFVREGNDRNNSHNNVEISNSESVSEKQDHELALPSSSFDDLDISLSKIFSDEEIIDEDGENNNVVESEEEELQQKKIKLLNSLTVVKLKEQLREAGLPVSGKKTDLVERLLINT</sequence>
<organism evidence="3 4">
    <name type="scientific">Fragilariopsis cylindrus CCMP1102</name>
    <dbReference type="NCBI Taxonomy" id="635003"/>
    <lineage>
        <taxon>Eukaryota</taxon>
        <taxon>Sar</taxon>
        <taxon>Stramenopiles</taxon>
        <taxon>Ochrophyta</taxon>
        <taxon>Bacillariophyta</taxon>
        <taxon>Bacillariophyceae</taxon>
        <taxon>Bacillariophycidae</taxon>
        <taxon>Bacillariales</taxon>
        <taxon>Bacillariaceae</taxon>
        <taxon>Fragilariopsis</taxon>
    </lineage>
</organism>
<dbReference type="InterPro" id="IPR003034">
    <property type="entry name" value="SAP_dom"/>
</dbReference>
<dbReference type="AlphaFoldDB" id="A0A1E7FY45"/>
<dbReference type="InterPro" id="IPR036361">
    <property type="entry name" value="SAP_dom_sf"/>
</dbReference>
<protein>
    <recommendedName>
        <fullName evidence="2">SAP domain-containing protein</fullName>
    </recommendedName>
</protein>
<feature type="region of interest" description="Disordered" evidence="1">
    <location>
        <begin position="357"/>
        <end position="382"/>
    </location>
</feature>
<keyword evidence="4" id="KW-1185">Reference proteome</keyword>
<dbReference type="PROSITE" id="PS50800">
    <property type="entry name" value="SAP"/>
    <property type="match status" value="1"/>
</dbReference>
<dbReference type="KEGG" id="fcy:FRACYDRAFT_233233"/>
<dbReference type="SUPFAM" id="SSF68906">
    <property type="entry name" value="SAP domain"/>
    <property type="match status" value="1"/>
</dbReference>
<feature type="compositionally biased region" description="Low complexity" evidence="1">
    <location>
        <begin position="364"/>
        <end position="375"/>
    </location>
</feature>
<dbReference type="InParanoid" id="A0A1E7FY45"/>
<evidence type="ECO:0000259" key="2">
    <source>
        <dbReference type="PROSITE" id="PS50800"/>
    </source>
</evidence>
<evidence type="ECO:0000256" key="1">
    <source>
        <dbReference type="SAM" id="MobiDB-lite"/>
    </source>
</evidence>
<gene>
    <name evidence="3" type="ORF">FRACYDRAFT_233233</name>
</gene>
<name>A0A1E7FY45_9STRA</name>
<dbReference type="SMART" id="SM00513">
    <property type="entry name" value="SAP"/>
    <property type="match status" value="1"/>
</dbReference>
<evidence type="ECO:0000313" key="4">
    <source>
        <dbReference type="Proteomes" id="UP000095751"/>
    </source>
</evidence>
<accession>A0A1E7FY45</accession>
<dbReference type="Gene3D" id="1.20.120.1910">
    <property type="entry name" value="Cysteine-tRNA ligase, C-terminal anti-codon recognition domain"/>
    <property type="match status" value="1"/>
</dbReference>
<proteinExistence type="predicted"/>
<dbReference type="OrthoDB" id="47021at2759"/>
<dbReference type="Pfam" id="PF02037">
    <property type="entry name" value="SAP"/>
    <property type="match status" value="1"/>
</dbReference>
<dbReference type="EMBL" id="KV784353">
    <property type="protein sequence ID" value="OEU23067.1"/>
    <property type="molecule type" value="Genomic_DNA"/>
</dbReference>
<dbReference type="Proteomes" id="UP000095751">
    <property type="component" value="Unassembled WGS sequence"/>
</dbReference>